<keyword evidence="3" id="KW-0687">Ribonucleoprotein</keyword>
<dbReference type="AlphaFoldDB" id="A0A0G1KS17"/>
<evidence type="ECO:0000313" key="5">
    <source>
        <dbReference type="EMBL" id="KKT86280.1"/>
    </source>
</evidence>
<protein>
    <submittedName>
        <fullName evidence="5">50S ribosomal protein L28</fullName>
    </submittedName>
</protein>
<dbReference type="InterPro" id="IPR050096">
    <property type="entry name" value="Bacterial_rp_bL28"/>
</dbReference>
<dbReference type="PANTHER" id="PTHR39080">
    <property type="entry name" value="50S RIBOSOMAL PROTEIN L28"/>
    <property type="match status" value="1"/>
</dbReference>
<dbReference type="GO" id="GO:0003735">
    <property type="term" value="F:structural constituent of ribosome"/>
    <property type="evidence" value="ECO:0007669"/>
    <property type="project" value="InterPro"/>
</dbReference>
<dbReference type="Proteomes" id="UP000034797">
    <property type="component" value="Unassembled WGS sequence"/>
</dbReference>
<dbReference type="GO" id="GO:1990904">
    <property type="term" value="C:ribonucleoprotein complex"/>
    <property type="evidence" value="ECO:0007669"/>
    <property type="project" value="UniProtKB-KW"/>
</dbReference>
<gene>
    <name evidence="5" type="ORF">UW84_C0013G0004</name>
</gene>
<comment type="similarity">
    <text evidence="1">Belongs to the bacterial ribosomal protein bL28 family.</text>
</comment>
<evidence type="ECO:0000256" key="4">
    <source>
        <dbReference type="SAM" id="MobiDB-lite"/>
    </source>
</evidence>
<dbReference type="InterPro" id="IPR026569">
    <property type="entry name" value="Ribosomal_bL28"/>
</dbReference>
<dbReference type="EMBL" id="LCJW01000013">
    <property type="protein sequence ID" value="KKT86280.1"/>
    <property type="molecule type" value="Genomic_DNA"/>
</dbReference>
<dbReference type="InterPro" id="IPR037147">
    <property type="entry name" value="Ribosomal_bL28_sf"/>
</dbReference>
<accession>A0A0G1KS17</accession>
<comment type="caution">
    <text evidence="5">The sequence shown here is derived from an EMBL/GenBank/DDBJ whole genome shotgun (WGS) entry which is preliminary data.</text>
</comment>
<organism evidence="5 6">
    <name type="scientific">Candidatus Collierbacteria bacterium GW2011_GWA2_44_99</name>
    <dbReference type="NCBI Taxonomy" id="1618380"/>
    <lineage>
        <taxon>Bacteria</taxon>
        <taxon>Candidatus Collieribacteriota</taxon>
    </lineage>
</organism>
<keyword evidence="2 5" id="KW-0689">Ribosomal protein</keyword>
<reference evidence="5 6" key="1">
    <citation type="journal article" date="2015" name="Nature">
        <title>rRNA introns, odd ribosomes, and small enigmatic genomes across a large radiation of phyla.</title>
        <authorList>
            <person name="Brown C.T."/>
            <person name="Hug L.A."/>
            <person name="Thomas B.C."/>
            <person name="Sharon I."/>
            <person name="Castelle C.J."/>
            <person name="Singh A."/>
            <person name="Wilkins M.J."/>
            <person name="Williams K.H."/>
            <person name="Banfield J.F."/>
        </authorList>
    </citation>
    <scope>NUCLEOTIDE SEQUENCE [LARGE SCALE GENOMIC DNA]</scope>
</reference>
<dbReference type="Pfam" id="PF00830">
    <property type="entry name" value="Ribosomal_L28"/>
    <property type="match status" value="1"/>
</dbReference>
<evidence type="ECO:0000256" key="3">
    <source>
        <dbReference type="ARBA" id="ARBA00023274"/>
    </source>
</evidence>
<proteinExistence type="inferred from homology"/>
<dbReference type="Gene3D" id="2.30.170.40">
    <property type="entry name" value="Ribosomal protein L28/L24"/>
    <property type="match status" value="1"/>
</dbReference>
<evidence type="ECO:0000256" key="2">
    <source>
        <dbReference type="ARBA" id="ARBA00022980"/>
    </source>
</evidence>
<name>A0A0G1KS17_9BACT</name>
<dbReference type="GO" id="GO:0005840">
    <property type="term" value="C:ribosome"/>
    <property type="evidence" value="ECO:0007669"/>
    <property type="project" value="UniProtKB-KW"/>
</dbReference>
<evidence type="ECO:0000313" key="6">
    <source>
        <dbReference type="Proteomes" id="UP000034797"/>
    </source>
</evidence>
<sequence>MSKGIESEPAGGASSRIPQAVGREGMSELMDADGDNDVEDVEQKSEIHRMIIVDSCDKIWIMEKERYGCVICGKGVQNSNLVSFSKRRTKHIRRPNLHTHHMVVDGTRIKVKVCTTCKRSLRVGEREAQGDQLKIVSKK</sequence>
<dbReference type="PANTHER" id="PTHR39080:SF1">
    <property type="entry name" value="LARGE RIBOSOMAL SUBUNIT PROTEIN BL28A"/>
    <property type="match status" value="1"/>
</dbReference>
<dbReference type="SUPFAM" id="SSF143800">
    <property type="entry name" value="L28p-like"/>
    <property type="match status" value="1"/>
</dbReference>
<dbReference type="InterPro" id="IPR034704">
    <property type="entry name" value="Ribosomal_bL28/bL31-like_sf"/>
</dbReference>
<feature type="region of interest" description="Disordered" evidence="4">
    <location>
        <begin position="1"/>
        <end position="21"/>
    </location>
</feature>
<evidence type="ECO:0000256" key="1">
    <source>
        <dbReference type="ARBA" id="ARBA00008760"/>
    </source>
</evidence>